<dbReference type="InterPro" id="IPR016147">
    <property type="entry name" value="Pili_assmbl_chaperone_N"/>
</dbReference>
<accession>A0ABY7VET9</accession>
<sequence>MRTSVIKLTKVIVALLFMQSFLAQASLLISPMRVVLDERTRSGKVVLMNTGKVTRTYRMEWVQKSALPQGGYKNLTDEEAKNFPIASNMYRISPKQVTLAPNERQIIKVAARRPKNLQDGEYRSHLLFTALPERNTGPEPTSGIVLKLSLSYSIPVMFRQGALNAQVAVDDEVQLLHNIEKKQGEIVVKLNRTGATSTYGSIVAYWTPRGSDKERQVAILNSVNFYPELDHQFYHLHWLKYQPEGGTLRIAYEGRQEMRNTVIAERVFDIPMSKIITKSKK</sequence>
<evidence type="ECO:0000313" key="3">
    <source>
        <dbReference type="Proteomes" id="UP001215231"/>
    </source>
</evidence>
<protein>
    <submittedName>
        <fullName evidence="2">Molecular chaperone</fullName>
    </submittedName>
</protein>
<dbReference type="InterPro" id="IPR008962">
    <property type="entry name" value="PapD-like_sf"/>
</dbReference>
<dbReference type="Proteomes" id="UP001215231">
    <property type="component" value="Chromosome"/>
</dbReference>
<gene>
    <name evidence="2" type="ORF">H3N35_00860</name>
</gene>
<name>A0ABY7VET9_9GAMM</name>
<keyword evidence="3" id="KW-1185">Reference proteome</keyword>
<organism evidence="2 3">
    <name type="scientific">Thalassomonas haliotis</name>
    <dbReference type="NCBI Taxonomy" id="485448"/>
    <lineage>
        <taxon>Bacteria</taxon>
        <taxon>Pseudomonadati</taxon>
        <taxon>Pseudomonadota</taxon>
        <taxon>Gammaproteobacteria</taxon>
        <taxon>Alteromonadales</taxon>
        <taxon>Colwelliaceae</taxon>
        <taxon>Thalassomonas</taxon>
    </lineage>
</organism>
<dbReference type="Gene3D" id="2.60.40.10">
    <property type="entry name" value="Immunoglobulins"/>
    <property type="match status" value="1"/>
</dbReference>
<dbReference type="Pfam" id="PF00345">
    <property type="entry name" value="PapD_N"/>
    <property type="match status" value="1"/>
</dbReference>
<dbReference type="RefSeq" id="WP_274052331.1">
    <property type="nucleotide sequence ID" value="NZ_CP059693.1"/>
</dbReference>
<evidence type="ECO:0000259" key="1">
    <source>
        <dbReference type="Pfam" id="PF00345"/>
    </source>
</evidence>
<dbReference type="InterPro" id="IPR013783">
    <property type="entry name" value="Ig-like_fold"/>
</dbReference>
<reference evidence="2 3" key="1">
    <citation type="journal article" date="2022" name="Mar. Drugs">
        <title>Bioassay-Guided Fractionation Leads to the Detection of Cholic Acid Generated by the Rare Thalassomonas sp.</title>
        <authorList>
            <person name="Pheiffer F."/>
            <person name="Schneider Y.K."/>
            <person name="Hansen E.H."/>
            <person name="Andersen J.H."/>
            <person name="Isaksson J."/>
            <person name="Busche T."/>
            <person name="R C."/>
            <person name="Kalinowski J."/>
            <person name="Zyl L.V."/>
            <person name="Trindade M."/>
        </authorList>
    </citation>
    <scope>NUCLEOTIDE SEQUENCE [LARGE SCALE GENOMIC DNA]</scope>
    <source>
        <strain evidence="2 3">A5K-61T</strain>
    </source>
</reference>
<dbReference type="SUPFAM" id="SSF49354">
    <property type="entry name" value="PapD-like"/>
    <property type="match status" value="1"/>
</dbReference>
<feature type="domain" description="Pili assembly chaperone N-terminal" evidence="1">
    <location>
        <begin position="28"/>
        <end position="159"/>
    </location>
</feature>
<dbReference type="EMBL" id="CP059693">
    <property type="protein sequence ID" value="WDE12073.1"/>
    <property type="molecule type" value="Genomic_DNA"/>
</dbReference>
<evidence type="ECO:0000313" key="2">
    <source>
        <dbReference type="EMBL" id="WDE12073.1"/>
    </source>
</evidence>
<proteinExistence type="predicted"/>